<evidence type="ECO:0000313" key="3">
    <source>
        <dbReference type="Proteomes" id="UP001275440"/>
    </source>
</evidence>
<name>A0ABU3WQK5_9NOCA</name>
<dbReference type="EMBL" id="WBMO01000001">
    <property type="protein sequence ID" value="MDV2476280.1"/>
    <property type="molecule type" value="Genomic_DNA"/>
</dbReference>
<organism evidence="2 3">
    <name type="scientific">Rhodococcus zopfii</name>
    <dbReference type="NCBI Taxonomy" id="43772"/>
    <lineage>
        <taxon>Bacteria</taxon>
        <taxon>Bacillati</taxon>
        <taxon>Actinomycetota</taxon>
        <taxon>Actinomycetes</taxon>
        <taxon>Mycobacteriales</taxon>
        <taxon>Nocardiaceae</taxon>
        <taxon>Rhodococcus</taxon>
    </lineage>
</organism>
<evidence type="ECO:0008006" key="4">
    <source>
        <dbReference type="Google" id="ProtNLM"/>
    </source>
</evidence>
<proteinExistence type="predicted"/>
<gene>
    <name evidence="2" type="ORF">F8M49_14700</name>
</gene>
<feature type="compositionally biased region" description="Basic and acidic residues" evidence="1">
    <location>
        <begin position="302"/>
        <end position="311"/>
    </location>
</feature>
<dbReference type="Proteomes" id="UP001275440">
    <property type="component" value="Unassembled WGS sequence"/>
</dbReference>
<evidence type="ECO:0000313" key="2">
    <source>
        <dbReference type="EMBL" id="MDV2476280.1"/>
    </source>
</evidence>
<protein>
    <recommendedName>
        <fullName evidence="4">CHAD domain-containing protein</fullName>
    </recommendedName>
</protein>
<comment type="caution">
    <text evidence="2">The sequence shown here is derived from an EMBL/GenBank/DDBJ whole genome shotgun (WGS) entry which is preliminary data.</text>
</comment>
<reference evidence="2 3" key="1">
    <citation type="submission" date="2019-10" db="EMBL/GenBank/DDBJ databases">
        <title>Draft Genome Assembly of Rhodococcus zopfii DSM44189.</title>
        <authorList>
            <person name="Sutton J.M."/>
            <person name="Akob D.M."/>
            <person name="Bushman T.J."/>
        </authorList>
    </citation>
    <scope>NUCLEOTIDE SEQUENCE [LARGE SCALE GENOMIC DNA]</scope>
    <source>
        <strain evidence="2 3">DSM 44189</strain>
    </source>
</reference>
<evidence type="ECO:0000256" key="1">
    <source>
        <dbReference type="SAM" id="MobiDB-lite"/>
    </source>
</evidence>
<feature type="region of interest" description="Disordered" evidence="1">
    <location>
        <begin position="302"/>
        <end position="331"/>
    </location>
</feature>
<accession>A0ABU3WQK5</accession>
<keyword evidence="3" id="KW-1185">Reference proteome</keyword>
<sequence>MTDEPNPDIPAGEPVDAVVRALRAAVSSVEAAVARMSSGAVGTGSNPAGSSAVEQVLELADAPGLGDVVAHHNALTRAVAIVDQAGALPTREWEAIADLGAPLATAVTRLRSRASVVLDSADAAEPGALDPEQRLGETLQLLVLVEDSLYLWHRLRLDNLRTDDPGALPGAIAEARGLLAEHFGHDGELLRRARRALARSAEGTAFELVRRLSSTRTVKGMLELRQDLDDFRGACRADAAGWLDDEDPAIAEALDEISSPVRIVGGALGVAIGGSAKAFGDRAAGVGASGVERIGRGIAKVGEARHRHDADADADVPSADIPGAAAPNETT</sequence>